<evidence type="ECO:0000313" key="1">
    <source>
        <dbReference type="EMBL" id="KAK7684251.1"/>
    </source>
</evidence>
<organism evidence="2 3">
    <name type="scientific">Cerrena zonata</name>
    <dbReference type="NCBI Taxonomy" id="2478898"/>
    <lineage>
        <taxon>Eukaryota</taxon>
        <taxon>Fungi</taxon>
        <taxon>Dikarya</taxon>
        <taxon>Basidiomycota</taxon>
        <taxon>Agaricomycotina</taxon>
        <taxon>Agaricomycetes</taxon>
        <taxon>Polyporales</taxon>
        <taxon>Cerrenaceae</taxon>
        <taxon>Cerrena</taxon>
    </lineage>
</organism>
<evidence type="ECO:0000313" key="2">
    <source>
        <dbReference type="EMBL" id="KAK7684310.1"/>
    </source>
</evidence>
<evidence type="ECO:0000313" key="3">
    <source>
        <dbReference type="Proteomes" id="UP001385951"/>
    </source>
</evidence>
<sequence>MIVPIKAVIVEEMRSGLASDETLVSPAVEGLDVLNTSPVDDTEPSNNTSVTVPTDQTANRFASTFCAVLEL</sequence>
<accession>A0AAW0G5N8</accession>
<proteinExistence type="predicted"/>
<dbReference type="EMBL" id="JASBNA010000026">
    <property type="protein sequence ID" value="KAK7684310.1"/>
    <property type="molecule type" value="Genomic_DNA"/>
</dbReference>
<keyword evidence="3" id="KW-1185">Reference proteome</keyword>
<protein>
    <submittedName>
        <fullName evidence="2">Uncharacterized protein</fullName>
    </submittedName>
</protein>
<comment type="caution">
    <text evidence="2">The sequence shown here is derived from an EMBL/GenBank/DDBJ whole genome shotgun (WGS) entry which is preliminary data.</text>
</comment>
<dbReference type="Proteomes" id="UP001385951">
    <property type="component" value="Unassembled WGS sequence"/>
</dbReference>
<name>A0AAW0G5N8_9APHY</name>
<dbReference type="EMBL" id="JASBNA010000026">
    <property type="protein sequence ID" value="KAK7684251.1"/>
    <property type="molecule type" value="Genomic_DNA"/>
</dbReference>
<reference evidence="2 3" key="1">
    <citation type="submission" date="2022-09" db="EMBL/GenBank/DDBJ databases">
        <authorList>
            <person name="Palmer J.M."/>
        </authorList>
    </citation>
    <scope>NUCLEOTIDE SEQUENCE [LARGE SCALE GENOMIC DNA]</scope>
    <source>
        <strain evidence="2 3">DSM 7382</strain>
    </source>
</reference>
<gene>
    <name evidence="1" type="ORF">QCA50_012575</name>
    <name evidence="2" type="ORF">QCA50_012634</name>
</gene>
<dbReference type="AlphaFoldDB" id="A0AAW0G5N8"/>